<dbReference type="EMBL" id="JBHTIS010004237">
    <property type="protein sequence ID" value="MFD1052221.1"/>
    <property type="molecule type" value="Genomic_DNA"/>
</dbReference>
<dbReference type="PANTHER" id="PTHR43794:SF11">
    <property type="entry name" value="AMIDOHYDROLASE-RELATED DOMAIN-CONTAINING PROTEIN"/>
    <property type="match status" value="1"/>
</dbReference>
<dbReference type="Proteomes" id="UP001597045">
    <property type="component" value="Unassembled WGS sequence"/>
</dbReference>
<gene>
    <name evidence="3" type="ORF">ACFQ1S_44920</name>
</gene>
<dbReference type="Gene3D" id="2.30.40.10">
    <property type="entry name" value="Urease, subunit C, domain 1"/>
    <property type="match status" value="1"/>
</dbReference>
<feature type="non-terminal residue" evidence="3">
    <location>
        <position position="1"/>
    </location>
</feature>
<keyword evidence="4" id="KW-1185">Reference proteome</keyword>
<evidence type="ECO:0000313" key="3">
    <source>
        <dbReference type="EMBL" id="MFD1052221.1"/>
    </source>
</evidence>
<dbReference type="InterPro" id="IPR050287">
    <property type="entry name" value="MTA/SAH_deaminase"/>
</dbReference>
<evidence type="ECO:0000259" key="2">
    <source>
        <dbReference type="Pfam" id="PF01979"/>
    </source>
</evidence>
<evidence type="ECO:0000256" key="1">
    <source>
        <dbReference type="ARBA" id="ARBA00022801"/>
    </source>
</evidence>
<dbReference type="InterPro" id="IPR011059">
    <property type="entry name" value="Metal-dep_hydrolase_composite"/>
</dbReference>
<dbReference type="Pfam" id="PF01979">
    <property type="entry name" value="Amidohydro_1"/>
    <property type="match status" value="1"/>
</dbReference>
<sequence>TPTDVLRMATLGGAEVLGLDKEIGSLTPGKKADLQVIDPQQVNFAPRGDWTAQLVYNTQPANVQWVFVNGVALKKDGQLVGDTRRAISDAQVAADHVKQIIGH</sequence>
<reference evidence="4" key="1">
    <citation type="journal article" date="2019" name="Int. J. Syst. Evol. Microbiol.">
        <title>The Global Catalogue of Microorganisms (GCM) 10K type strain sequencing project: providing services to taxonomists for standard genome sequencing and annotation.</title>
        <authorList>
            <consortium name="The Broad Institute Genomics Platform"/>
            <consortium name="The Broad Institute Genome Sequencing Center for Infectious Disease"/>
            <person name="Wu L."/>
            <person name="Ma J."/>
        </authorList>
    </citation>
    <scope>NUCLEOTIDE SEQUENCE [LARGE SCALE GENOMIC DNA]</scope>
    <source>
        <strain evidence="4">JCM 31486</strain>
    </source>
</reference>
<dbReference type="InterPro" id="IPR006680">
    <property type="entry name" value="Amidohydro-rel"/>
</dbReference>
<proteinExistence type="predicted"/>
<feature type="domain" description="Amidohydrolase-related" evidence="2">
    <location>
        <begin position="1"/>
        <end position="71"/>
    </location>
</feature>
<name>A0ABW3MNW2_9PSEU</name>
<organism evidence="3 4">
    <name type="scientific">Kibdelosporangium lantanae</name>
    <dbReference type="NCBI Taxonomy" id="1497396"/>
    <lineage>
        <taxon>Bacteria</taxon>
        <taxon>Bacillati</taxon>
        <taxon>Actinomycetota</taxon>
        <taxon>Actinomycetes</taxon>
        <taxon>Pseudonocardiales</taxon>
        <taxon>Pseudonocardiaceae</taxon>
        <taxon>Kibdelosporangium</taxon>
    </lineage>
</organism>
<protein>
    <submittedName>
        <fullName evidence="3">Amidohydrolase family protein</fullName>
    </submittedName>
</protein>
<keyword evidence="1" id="KW-0378">Hydrolase</keyword>
<comment type="caution">
    <text evidence="3">The sequence shown here is derived from an EMBL/GenBank/DDBJ whole genome shotgun (WGS) entry which is preliminary data.</text>
</comment>
<dbReference type="SUPFAM" id="SSF51338">
    <property type="entry name" value="Composite domain of metallo-dependent hydrolases"/>
    <property type="match status" value="1"/>
</dbReference>
<dbReference type="PANTHER" id="PTHR43794">
    <property type="entry name" value="AMINOHYDROLASE SSNA-RELATED"/>
    <property type="match status" value="1"/>
</dbReference>
<dbReference type="Gene3D" id="3.20.20.140">
    <property type="entry name" value="Metal-dependent hydrolases"/>
    <property type="match status" value="1"/>
</dbReference>
<evidence type="ECO:0000313" key="4">
    <source>
        <dbReference type="Proteomes" id="UP001597045"/>
    </source>
</evidence>
<accession>A0ABW3MNW2</accession>